<reference evidence="1" key="1">
    <citation type="submission" date="2014-09" db="EMBL/GenBank/DDBJ databases">
        <title>Genome sequence of the luminous mushroom Mycena chlorophos for searching fungal bioluminescence genes.</title>
        <authorList>
            <person name="Tanaka Y."/>
            <person name="Kasuga D."/>
            <person name="Oba Y."/>
            <person name="Hase S."/>
            <person name="Sato K."/>
            <person name="Oba Y."/>
            <person name="Sakakibara Y."/>
        </authorList>
    </citation>
    <scope>NUCLEOTIDE SEQUENCE</scope>
</reference>
<gene>
    <name evidence="1" type="ORF">MCHLO_03344</name>
</gene>
<evidence type="ECO:0000313" key="2">
    <source>
        <dbReference type="Proteomes" id="UP000815677"/>
    </source>
</evidence>
<dbReference type="EMBL" id="DF841701">
    <property type="protein sequence ID" value="GAT45782.1"/>
    <property type="molecule type" value="Genomic_DNA"/>
</dbReference>
<organism evidence="1 2">
    <name type="scientific">Mycena chlorophos</name>
    <name type="common">Agaric fungus</name>
    <name type="synonym">Agaricus chlorophos</name>
    <dbReference type="NCBI Taxonomy" id="658473"/>
    <lineage>
        <taxon>Eukaryota</taxon>
        <taxon>Fungi</taxon>
        <taxon>Dikarya</taxon>
        <taxon>Basidiomycota</taxon>
        <taxon>Agaricomycotina</taxon>
        <taxon>Agaricomycetes</taxon>
        <taxon>Agaricomycetidae</taxon>
        <taxon>Agaricales</taxon>
        <taxon>Marasmiineae</taxon>
        <taxon>Mycenaceae</taxon>
        <taxon>Mycena</taxon>
    </lineage>
</organism>
<evidence type="ECO:0000313" key="1">
    <source>
        <dbReference type="EMBL" id="GAT45782.1"/>
    </source>
</evidence>
<dbReference type="Proteomes" id="UP000815677">
    <property type="component" value="Unassembled WGS sequence"/>
</dbReference>
<accession>A0ABQ0L3P5</accession>
<name>A0ABQ0L3P5_MYCCL</name>
<protein>
    <submittedName>
        <fullName evidence="1">Uncharacterized protein</fullName>
    </submittedName>
</protein>
<keyword evidence="2" id="KW-1185">Reference proteome</keyword>
<sequence>MIKPFGLPTQRDNVECNPKAFEERSFNASGVGAGRHAVRWRLWRSQASSYIHVPTPCDLSPGEAQQIITTVRDHRKPTSAFLKWTSLRPPILVPEAIEWGDFRRARDFRARENAAAASTSVAVASLSSAYLSLSPV</sequence>
<proteinExistence type="predicted"/>